<protein>
    <recommendedName>
        <fullName evidence="3">F-box domain protein</fullName>
    </recommendedName>
</protein>
<gene>
    <name evidence="1" type="ORF">ANOM_001472</name>
</gene>
<organism evidence="1 2">
    <name type="scientific">Aspergillus nomiae NRRL (strain ATCC 15546 / NRRL 13137 / CBS 260.88 / M93)</name>
    <dbReference type="NCBI Taxonomy" id="1509407"/>
    <lineage>
        <taxon>Eukaryota</taxon>
        <taxon>Fungi</taxon>
        <taxon>Dikarya</taxon>
        <taxon>Ascomycota</taxon>
        <taxon>Pezizomycotina</taxon>
        <taxon>Eurotiomycetes</taxon>
        <taxon>Eurotiomycetidae</taxon>
        <taxon>Eurotiales</taxon>
        <taxon>Aspergillaceae</taxon>
        <taxon>Aspergillus</taxon>
        <taxon>Aspergillus subgen. Circumdati</taxon>
    </lineage>
</organism>
<dbReference type="Proteomes" id="UP000037505">
    <property type="component" value="Unassembled WGS sequence"/>
</dbReference>
<dbReference type="OrthoDB" id="4381838at2759"/>
<keyword evidence="2" id="KW-1185">Reference proteome</keyword>
<evidence type="ECO:0000313" key="1">
    <source>
        <dbReference type="EMBL" id="KNG90322.1"/>
    </source>
</evidence>
<name>A0A0L1JF58_ASPN3</name>
<dbReference type="AlphaFoldDB" id="A0A0L1JF58"/>
<accession>A0A0L1JF58</accession>
<comment type="caution">
    <text evidence="1">The sequence shown here is derived from an EMBL/GenBank/DDBJ whole genome shotgun (WGS) entry which is preliminary data.</text>
</comment>
<dbReference type="GeneID" id="26803276"/>
<reference evidence="1 2" key="1">
    <citation type="submission" date="2014-06" db="EMBL/GenBank/DDBJ databases">
        <title>The Genome of the Aflatoxigenic Filamentous Fungus Aspergillus nomius.</title>
        <authorList>
            <person name="Moore M.G."/>
            <person name="Shannon B.M."/>
            <person name="Brian M.M."/>
        </authorList>
    </citation>
    <scope>NUCLEOTIDE SEQUENCE [LARGE SCALE GENOMIC DNA]</scope>
    <source>
        <strain evidence="1 2">NRRL 13137</strain>
    </source>
</reference>
<sequence>MSSFVYKKKRSGDFPSCRICRLGFVVDPGDLDNLGGTNGLYEILRRHRGLYPLYQFRKRSFIKSLDWCCFYRVILHDTRSDNYRISGVAIHIAVDRHHDQVPEAVPRDKTIGVIGYPEKDRERLILAIEIKQDNDTSSNDLVGYHVHDSCWKLLTHHAVGKIARRDLALVVKNLIVLPKEKPLLAVEGWKDVFSGELNLDDPANIEIIRHLIKETRTRTDARFYIQDPINSRLCYLPVEILYEVMDYVSPSDVQNAQIAMEYSLGDGYWRTRVPIKLFYEVKSVWDETLDWQTLCLQLEWCSDRKDLSLDDIL</sequence>
<evidence type="ECO:0000313" key="2">
    <source>
        <dbReference type="Proteomes" id="UP000037505"/>
    </source>
</evidence>
<dbReference type="RefSeq" id="XP_015411245.1">
    <property type="nucleotide sequence ID" value="XM_015546729.1"/>
</dbReference>
<evidence type="ECO:0008006" key="3">
    <source>
        <dbReference type="Google" id="ProtNLM"/>
    </source>
</evidence>
<proteinExistence type="predicted"/>
<dbReference type="EMBL" id="JNOM01000015">
    <property type="protein sequence ID" value="KNG90322.1"/>
    <property type="molecule type" value="Genomic_DNA"/>
</dbReference>